<dbReference type="Gene3D" id="1.20.1260.10">
    <property type="match status" value="1"/>
</dbReference>
<feature type="transmembrane region" description="Helical" evidence="2">
    <location>
        <begin position="56"/>
        <end position="74"/>
    </location>
</feature>
<proteinExistence type="predicted"/>
<keyword evidence="2" id="KW-1133">Transmembrane helix</keyword>
<reference evidence="4 5" key="1">
    <citation type="submission" date="2020-08" db="EMBL/GenBank/DDBJ databases">
        <title>Functional genomics of gut bacteria from endangered species of beetles.</title>
        <authorList>
            <person name="Carlos-Shanley C."/>
        </authorList>
    </citation>
    <scope>NUCLEOTIDE SEQUENCE [LARGE SCALE GENOMIC DNA]</scope>
    <source>
        <strain evidence="4 5">S00142</strain>
    </source>
</reference>
<sequence length="167" mass="19066">MKNMKMEHATQLHSKEVDSKMYKKLALMIVLSFISMYVLMYSMVDIFANVIPNVNQFYMAGLMTMPMLIIEIIVMGSMYMNKKWNIMLLVTGSLAAIIFFSCIRQQAAVDDRQFLKSMIPHHGAAILMAQEASLHDPEISQLAQDIIKAQEAEIAQMKAKLNKMKKK</sequence>
<feature type="transmembrane region" description="Helical" evidence="2">
    <location>
        <begin position="86"/>
        <end position="107"/>
    </location>
</feature>
<dbReference type="PANTHER" id="PTHR36933">
    <property type="entry name" value="SLL0788 PROTEIN"/>
    <property type="match status" value="1"/>
</dbReference>
<keyword evidence="2" id="KW-0812">Transmembrane</keyword>
<dbReference type="EMBL" id="JACHLD010000006">
    <property type="protein sequence ID" value="MBB4803518.1"/>
    <property type="molecule type" value="Genomic_DNA"/>
</dbReference>
<keyword evidence="1" id="KW-0175">Coiled coil</keyword>
<evidence type="ECO:0000313" key="5">
    <source>
        <dbReference type="Proteomes" id="UP000561681"/>
    </source>
</evidence>
<organism evidence="4 5">
    <name type="scientific">Flavobacterium nitrogenifigens</name>
    <dbReference type="NCBI Taxonomy" id="1617283"/>
    <lineage>
        <taxon>Bacteria</taxon>
        <taxon>Pseudomonadati</taxon>
        <taxon>Bacteroidota</taxon>
        <taxon>Flavobacteriia</taxon>
        <taxon>Flavobacteriales</taxon>
        <taxon>Flavobacteriaceae</taxon>
        <taxon>Flavobacterium</taxon>
    </lineage>
</organism>
<dbReference type="InterPro" id="IPR005183">
    <property type="entry name" value="DUF305_CopM-like"/>
</dbReference>
<dbReference type="InterPro" id="IPR012347">
    <property type="entry name" value="Ferritin-like"/>
</dbReference>
<dbReference type="PANTHER" id="PTHR36933:SF1">
    <property type="entry name" value="SLL0788 PROTEIN"/>
    <property type="match status" value="1"/>
</dbReference>
<evidence type="ECO:0000256" key="2">
    <source>
        <dbReference type="SAM" id="Phobius"/>
    </source>
</evidence>
<dbReference type="Pfam" id="PF03713">
    <property type="entry name" value="DUF305"/>
    <property type="match status" value="1"/>
</dbReference>
<feature type="coiled-coil region" evidence="1">
    <location>
        <begin position="140"/>
        <end position="167"/>
    </location>
</feature>
<dbReference type="Proteomes" id="UP000561681">
    <property type="component" value="Unassembled WGS sequence"/>
</dbReference>
<evidence type="ECO:0000256" key="1">
    <source>
        <dbReference type="SAM" id="Coils"/>
    </source>
</evidence>
<accession>A0A7W7J088</accession>
<keyword evidence="2" id="KW-0472">Membrane</keyword>
<comment type="caution">
    <text evidence="4">The sequence shown here is derived from an EMBL/GenBank/DDBJ whole genome shotgun (WGS) entry which is preliminary data.</text>
</comment>
<protein>
    <recommendedName>
        <fullName evidence="3">DUF305 domain-containing protein</fullName>
    </recommendedName>
</protein>
<dbReference type="AlphaFoldDB" id="A0A7W7J088"/>
<evidence type="ECO:0000259" key="3">
    <source>
        <dbReference type="Pfam" id="PF03713"/>
    </source>
</evidence>
<name>A0A7W7J088_9FLAO</name>
<keyword evidence="5" id="KW-1185">Reference proteome</keyword>
<gene>
    <name evidence="4" type="ORF">HNP37_003593</name>
</gene>
<feature type="domain" description="DUF305" evidence="3">
    <location>
        <begin position="109"/>
        <end position="159"/>
    </location>
</feature>
<evidence type="ECO:0000313" key="4">
    <source>
        <dbReference type="EMBL" id="MBB4803518.1"/>
    </source>
</evidence>
<feature type="transmembrane region" description="Helical" evidence="2">
    <location>
        <begin position="25"/>
        <end position="44"/>
    </location>
</feature>
<dbReference type="RefSeq" id="WP_246453588.1">
    <property type="nucleotide sequence ID" value="NZ_JACHLD010000006.1"/>
</dbReference>